<accession>A0ABS6ICE5</accession>
<dbReference type="GO" id="GO:0016301">
    <property type="term" value="F:kinase activity"/>
    <property type="evidence" value="ECO:0007669"/>
    <property type="project" value="UniProtKB-KW"/>
</dbReference>
<reference evidence="4 5" key="1">
    <citation type="submission" date="2021-06" db="EMBL/GenBank/DDBJ databases">
        <authorList>
            <person name="Jeong J.W."/>
        </authorList>
    </citation>
    <scope>NUCLEOTIDE SEQUENCE [LARGE SCALE GENOMIC DNA]</scope>
    <source>
        <strain evidence="4 5">MMS21-TAE1-1</strain>
    </source>
</reference>
<keyword evidence="2 4" id="KW-0418">Kinase</keyword>
<dbReference type="PROSITE" id="PS00584">
    <property type="entry name" value="PFKB_KINASES_2"/>
    <property type="match status" value="1"/>
</dbReference>
<feature type="domain" description="Carbohydrate kinase PfkB" evidence="3">
    <location>
        <begin position="192"/>
        <end position="276"/>
    </location>
</feature>
<evidence type="ECO:0000313" key="5">
    <source>
        <dbReference type="Proteomes" id="UP000824166"/>
    </source>
</evidence>
<dbReference type="InterPro" id="IPR011611">
    <property type="entry name" value="PfkB_dom"/>
</dbReference>
<keyword evidence="5" id="KW-1185">Reference proteome</keyword>
<evidence type="ECO:0000313" key="4">
    <source>
        <dbReference type="EMBL" id="MBU8868054.1"/>
    </source>
</evidence>
<evidence type="ECO:0000256" key="1">
    <source>
        <dbReference type="ARBA" id="ARBA00022679"/>
    </source>
</evidence>
<dbReference type="Pfam" id="PF00294">
    <property type="entry name" value="PfkB"/>
    <property type="match status" value="1"/>
</dbReference>
<proteinExistence type="predicted"/>
<evidence type="ECO:0000259" key="3">
    <source>
        <dbReference type="Pfam" id="PF00294"/>
    </source>
</evidence>
<evidence type="ECO:0000256" key="2">
    <source>
        <dbReference type="ARBA" id="ARBA00022777"/>
    </source>
</evidence>
<keyword evidence="1" id="KW-0808">Transferase</keyword>
<sequence length="284" mass="29783">MPPTPSVAVCGPASWNQIILLDHLPEPVPHMQFARRAWETVGGTSAGKAVHLAALGIGVRLCSPLGADDDGGRILRALTNAGVTVERIASDRTERHVNLMTDDGSRVSLYVSVPSAPAEEDLATAAVVVAAADLAVIDLSEFGVMLLEREEVHETPLWVDLHDYDGSSAFHAPFLRAAGVVFMNDDRTDDPWALMHSCLARGPRLAVCTLGAEGAVALEADGTQHEVPAVPADVVDTNGAGDAFMAGFLAATLRGAPVFDALEAAAVQARVAIESEHLHPALGR</sequence>
<dbReference type="RefSeq" id="WP_216926162.1">
    <property type="nucleotide sequence ID" value="NZ_JAHOPC010000011.1"/>
</dbReference>
<dbReference type="EMBL" id="JAHOPC010000011">
    <property type="protein sequence ID" value="MBU8868054.1"/>
    <property type="molecule type" value="Genomic_DNA"/>
</dbReference>
<dbReference type="Proteomes" id="UP000824166">
    <property type="component" value="Unassembled WGS sequence"/>
</dbReference>
<name>A0ABS6ICE5_9MICC</name>
<dbReference type="PANTHER" id="PTHR10584">
    <property type="entry name" value="SUGAR KINASE"/>
    <property type="match status" value="1"/>
</dbReference>
<protein>
    <submittedName>
        <fullName evidence="4">Carbohydrate kinase family protein</fullName>
    </submittedName>
</protein>
<gene>
    <name evidence="4" type="ORF">KSW38_17330</name>
</gene>
<dbReference type="PANTHER" id="PTHR10584:SF166">
    <property type="entry name" value="RIBOKINASE"/>
    <property type="match status" value="1"/>
</dbReference>
<dbReference type="InterPro" id="IPR002173">
    <property type="entry name" value="Carboh/pur_kinase_PfkB_CS"/>
</dbReference>
<comment type="caution">
    <text evidence="4">The sequence shown here is derived from an EMBL/GenBank/DDBJ whole genome shotgun (WGS) entry which is preliminary data.</text>
</comment>
<organism evidence="4 5">
    <name type="scientific">Paenarthrobacter aromaticivorans</name>
    <dbReference type="NCBI Taxonomy" id="2849150"/>
    <lineage>
        <taxon>Bacteria</taxon>
        <taxon>Bacillati</taxon>
        <taxon>Actinomycetota</taxon>
        <taxon>Actinomycetes</taxon>
        <taxon>Micrococcales</taxon>
        <taxon>Micrococcaceae</taxon>
        <taxon>Paenarthrobacter</taxon>
    </lineage>
</organism>